<protein>
    <recommendedName>
        <fullName evidence="3">BHLH domain-containing protein</fullName>
    </recommendedName>
</protein>
<evidence type="ECO:0000313" key="2">
    <source>
        <dbReference type="Proteomes" id="UP000289738"/>
    </source>
</evidence>
<reference evidence="1 2" key="1">
    <citation type="submission" date="2019-01" db="EMBL/GenBank/DDBJ databases">
        <title>Sequencing of cultivated peanut Arachis hypogaea provides insights into genome evolution and oil improvement.</title>
        <authorList>
            <person name="Chen X."/>
        </authorList>
    </citation>
    <scope>NUCLEOTIDE SEQUENCE [LARGE SCALE GENOMIC DNA]</scope>
    <source>
        <strain evidence="2">cv. Fuhuasheng</strain>
        <tissue evidence="1">Leaves</tissue>
    </source>
</reference>
<gene>
    <name evidence="1" type="ORF">Ahy_B05g077964</name>
</gene>
<dbReference type="AlphaFoldDB" id="A0A444Z5Z5"/>
<dbReference type="EMBL" id="SDMP01000015">
    <property type="protein sequence ID" value="RYR09594.1"/>
    <property type="molecule type" value="Genomic_DNA"/>
</dbReference>
<evidence type="ECO:0008006" key="3">
    <source>
        <dbReference type="Google" id="ProtNLM"/>
    </source>
</evidence>
<keyword evidence="2" id="KW-1185">Reference proteome</keyword>
<organism evidence="1 2">
    <name type="scientific">Arachis hypogaea</name>
    <name type="common">Peanut</name>
    <dbReference type="NCBI Taxonomy" id="3818"/>
    <lineage>
        <taxon>Eukaryota</taxon>
        <taxon>Viridiplantae</taxon>
        <taxon>Streptophyta</taxon>
        <taxon>Embryophyta</taxon>
        <taxon>Tracheophyta</taxon>
        <taxon>Spermatophyta</taxon>
        <taxon>Magnoliopsida</taxon>
        <taxon>eudicotyledons</taxon>
        <taxon>Gunneridae</taxon>
        <taxon>Pentapetalae</taxon>
        <taxon>rosids</taxon>
        <taxon>fabids</taxon>
        <taxon>Fabales</taxon>
        <taxon>Fabaceae</taxon>
        <taxon>Papilionoideae</taxon>
        <taxon>50 kb inversion clade</taxon>
        <taxon>dalbergioids sensu lato</taxon>
        <taxon>Dalbergieae</taxon>
        <taxon>Pterocarpus clade</taxon>
        <taxon>Arachis</taxon>
    </lineage>
</organism>
<accession>A0A444Z5Z5</accession>
<evidence type="ECO:0000313" key="1">
    <source>
        <dbReference type="EMBL" id="RYR09594.1"/>
    </source>
</evidence>
<comment type="caution">
    <text evidence="1">The sequence shown here is derived from an EMBL/GenBank/DDBJ whole genome shotgun (WGS) entry which is preliminary data.</text>
</comment>
<sequence length="69" mass="7604">MDMASILGDAIDYLRELLQWINNLHESTPPGSSLQSSTTSLQPLTPMPQTLMCRVKEELYSGVLPSVTP</sequence>
<proteinExistence type="predicted"/>
<name>A0A444Z5Z5_ARAHY</name>
<dbReference type="STRING" id="3818.A0A444Z5Z5"/>
<dbReference type="Proteomes" id="UP000289738">
    <property type="component" value="Chromosome B05"/>
</dbReference>